<sequence>MTSELFEPLQQRIERAGTRRGSLTLALIGEPGSGKTFLTQRLVREMKGLTVSLHTRNFERGFAELSTVPGAPIWAQRTLTQSVEGRAPEVGMLAAAVGTLLGRAAPATVLAEDFHEADERTAEFWVTLARSLLRARGTVLLLTSRTALPEPFVPVRMPPLGLQASRALLEEQAGGALPEAALAWIGTRGQGNPLFLLEFFRHLTRSGALYADGSRWRWREPEGGALLPTTVEALAADHLSRVAGTEGEELLGVWALWSSALPAERLPAASAALLSSLPLETVRRLETSFQENGLLNAGEFTHPLFREVALGEQPYRKRRDLARRCLELLQGDPERAARFLPWAELPASQATRVLERALWAAQAQEARQRVAEYRDQLADLVPMGDRARAALEAATALEPLHLERALARATQARQLDPLHPQALYLCAKLLARSARGQDAERLLEDAPAPLLERADYWAALIETRVHSTNYAGALEVWNAQRARLEQLPLVRAQVATAQLRMGEVEAAVREIGRALAQDPDPAERATLLHALARNQTDRADQRMFATLGQAIAASAEAGLTSLQVNVLLDRARVLTWALQVHAAKADAQEAVQLAEGLGDPRLLARAQSELASALLMLGEYETAEELLLETLDLLGSEQASLHTILTQLYLTNLYLEWARPQDGLLALRHARQGLRLTRDVQDLALLTWFMSVSAWTEAMYGDPGRAEAQIAEGEALITESGQQATSPFYLFARGFLRERRGDLEGAAAQFDAACQLGQSLRIASYAARFGLEADRLRGDRQTAEARLAFFESHALVGFARTVRHYFPVPFNEPDQGSCGLEAEPDCSAERSLCLEVLGEVRVTRAGEPLPERSPRGLRLLVRLLEARLAGRPGVRQDELLETLYPDDDPGRSAVRLRQQVRRLRQAFGTRSVLLRGSGYALGDLDSDAEIFLRTRDAALWRGPYLADFGEELELSGARDVLSYGLRLAAFEAERHAPQEAARLGQILLEMDPFDWAALSLSLRSLRETGDLMTVLSLYARTREQCSLLGEPLPASWEDYLNVQELGKV</sequence>
<comment type="caution">
    <text evidence="3">The sequence shown here is derived from an EMBL/GenBank/DDBJ whole genome shotgun (WGS) entry which is preliminary data.</text>
</comment>
<dbReference type="SMART" id="SM00028">
    <property type="entry name" value="TPR"/>
    <property type="match status" value="4"/>
</dbReference>
<dbReference type="InterPro" id="IPR001867">
    <property type="entry name" value="OmpR/PhoB-type_DNA-bd"/>
</dbReference>
<dbReference type="SUPFAM" id="SSF48452">
    <property type="entry name" value="TPR-like"/>
    <property type="match status" value="2"/>
</dbReference>
<dbReference type="SUPFAM" id="SSF52540">
    <property type="entry name" value="P-loop containing nucleoside triphosphate hydrolases"/>
    <property type="match status" value="1"/>
</dbReference>
<protein>
    <recommendedName>
        <fullName evidence="2">OmpR/PhoB-type domain-containing protein</fullName>
    </recommendedName>
</protein>
<evidence type="ECO:0000313" key="4">
    <source>
        <dbReference type="Proteomes" id="UP001589733"/>
    </source>
</evidence>
<evidence type="ECO:0000259" key="2">
    <source>
        <dbReference type="SMART" id="SM00862"/>
    </source>
</evidence>
<dbReference type="RefSeq" id="WP_380017285.1">
    <property type="nucleotide sequence ID" value="NZ_JBHLYR010000091.1"/>
</dbReference>
<dbReference type="Proteomes" id="UP001589733">
    <property type="component" value="Unassembled WGS sequence"/>
</dbReference>
<dbReference type="Gene3D" id="1.10.10.10">
    <property type="entry name" value="Winged helix-like DNA-binding domain superfamily/Winged helix DNA-binding domain"/>
    <property type="match status" value="1"/>
</dbReference>
<accession>A0ABV6BAF9</accession>
<dbReference type="InterPro" id="IPR019734">
    <property type="entry name" value="TPR_rpt"/>
</dbReference>
<feature type="domain" description="OmpR/PhoB-type" evidence="2">
    <location>
        <begin position="846"/>
        <end position="921"/>
    </location>
</feature>
<name>A0ABV6BAF9_9DEIO</name>
<dbReference type="InterPro" id="IPR027417">
    <property type="entry name" value="P-loop_NTPase"/>
</dbReference>
<dbReference type="SMART" id="SM00862">
    <property type="entry name" value="Trans_reg_C"/>
    <property type="match status" value="1"/>
</dbReference>
<evidence type="ECO:0000313" key="3">
    <source>
        <dbReference type="EMBL" id="MFB9995393.1"/>
    </source>
</evidence>
<evidence type="ECO:0000256" key="1">
    <source>
        <dbReference type="ARBA" id="ARBA00023125"/>
    </source>
</evidence>
<proteinExistence type="predicted"/>
<dbReference type="Gene3D" id="1.25.40.10">
    <property type="entry name" value="Tetratricopeptide repeat domain"/>
    <property type="match status" value="2"/>
</dbReference>
<reference evidence="3 4" key="1">
    <citation type="submission" date="2024-09" db="EMBL/GenBank/DDBJ databases">
        <authorList>
            <person name="Sun Q."/>
            <person name="Mori K."/>
        </authorList>
    </citation>
    <scope>NUCLEOTIDE SEQUENCE [LARGE SCALE GENOMIC DNA]</scope>
    <source>
        <strain evidence="3 4">JCM 13503</strain>
    </source>
</reference>
<dbReference type="InterPro" id="IPR011990">
    <property type="entry name" value="TPR-like_helical_dom_sf"/>
</dbReference>
<gene>
    <name evidence="3" type="ORF">ACFFLM_25970</name>
</gene>
<keyword evidence="4" id="KW-1185">Reference proteome</keyword>
<keyword evidence="1" id="KW-0238">DNA-binding</keyword>
<dbReference type="InterPro" id="IPR036388">
    <property type="entry name" value="WH-like_DNA-bd_sf"/>
</dbReference>
<dbReference type="EMBL" id="JBHLYR010000091">
    <property type="protein sequence ID" value="MFB9995393.1"/>
    <property type="molecule type" value="Genomic_DNA"/>
</dbReference>
<organism evidence="3 4">
    <name type="scientific">Deinococcus oregonensis</name>
    <dbReference type="NCBI Taxonomy" id="1805970"/>
    <lineage>
        <taxon>Bacteria</taxon>
        <taxon>Thermotogati</taxon>
        <taxon>Deinococcota</taxon>
        <taxon>Deinococci</taxon>
        <taxon>Deinococcales</taxon>
        <taxon>Deinococcaceae</taxon>
        <taxon>Deinococcus</taxon>
    </lineage>
</organism>